<name>A0A8J3TK11_9ACTN</name>
<sequence length="219" mass="23498">MDSNVSYLLQRGQIDRERSFVAKRGGYHHGDLRAALVDAALALIAERGVDALSVAEAARRTGVSAAAPYRHFPTRQALLKATAIRAAELLAAELRDALARDTSGDPCEALAVTAGVYVRFVARHHAGFDLIFADQLRHLGDPDLNAAGRAVMDVLLPLAMDVTRDAQAAITLLEKHVAAAHGYAVLHLSGFLRRRTTDVDDFAAGAAEVSRTLAVAERR</sequence>
<keyword evidence="1" id="KW-0805">Transcription regulation</keyword>
<dbReference type="GO" id="GO:0003700">
    <property type="term" value="F:DNA-binding transcription factor activity"/>
    <property type="evidence" value="ECO:0007669"/>
    <property type="project" value="TreeGrafter"/>
</dbReference>
<dbReference type="Pfam" id="PF00440">
    <property type="entry name" value="TetR_N"/>
    <property type="match status" value="1"/>
</dbReference>
<evidence type="ECO:0000256" key="3">
    <source>
        <dbReference type="ARBA" id="ARBA00023163"/>
    </source>
</evidence>
<comment type="caution">
    <text evidence="6">The sequence shown here is derived from an EMBL/GenBank/DDBJ whole genome shotgun (WGS) entry which is preliminary data.</text>
</comment>
<evidence type="ECO:0000313" key="6">
    <source>
        <dbReference type="EMBL" id="GII28585.1"/>
    </source>
</evidence>
<reference evidence="6 7" key="1">
    <citation type="submission" date="2021-01" db="EMBL/GenBank/DDBJ databases">
        <title>Whole genome shotgun sequence of Planotetraspora mira NBRC 15435.</title>
        <authorList>
            <person name="Komaki H."/>
            <person name="Tamura T."/>
        </authorList>
    </citation>
    <scope>NUCLEOTIDE SEQUENCE [LARGE SCALE GENOMIC DNA]</scope>
    <source>
        <strain evidence="6 7">NBRC 15435</strain>
    </source>
</reference>
<feature type="DNA-binding region" description="H-T-H motif" evidence="4">
    <location>
        <begin position="53"/>
        <end position="72"/>
    </location>
</feature>
<evidence type="ECO:0000256" key="4">
    <source>
        <dbReference type="PROSITE-ProRule" id="PRU00335"/>
    </source>
</evidence>
<evidence type="ECO:0000259" key="5">
    <source>
        <dbReference type="PROSITE" id="PS50977"/>
    </source>
</evidence>
<dbReference type="GO" id="GO:0000976">
    <property type="term" value="F:transcription cis-regulatory region binding"/>
    <property type="evidence" value="ECO:0007669"/>
    <property type="project" value="TreeGrafter"/>
</dbReference>
<dbReference type="InterPro" id="IPR036271">
    <property type="entry name" value="Tet_transcr_reg_TetR-rel_C_sf"/>
</dbReference>
<keyword evidence="7" id="KW-1185">Reference proteome</keyword>
<evidence type="ECO:0000256" key="1">
    <source>
        <dbReference type="ARBA" id="ARBA00023015"/>
    </source>
</evidence>
<dbReference type="Gene3D" id="1.10.357.10">
    <property type="entry name" value="Tetracycline Repressor, domain 2"/>
    <property type="match status" value="1"/>
</dbReference>
<dbReference type="PANTHER" id="PTHR30055:SF220">
    <property type="entry name" value="TETR-FAMILY REGULATORY PROTEIN"/>
    <property type="match status" value="1"/>
</dbReference>
<accession>A0A8J3TK11</accession>
<dbReference type="InterPro" id="IPR009057">
    <property type="entry name" value="Homeodomain-like_sf"/>
</dbReference>
<dbReference type="EMBL" id="BOOO01000009">
    <property type="protein sequence ID" value="GII28585.1"/>
    <property type="molecule type" value="Genomic_DNA"/>
</dbReference>
<dbReference type="PANTHER" id="PTHR30055">
    <property type="entry name" value="HTH-TYPE TRANSCRIPTIONAL REGULATOR RUTR"/>
    <property type="match status" value="1"/>
</dbReference>
<evidence type="ECO:0000256" key="2">
    <source>
        <dbReference type="ARBA" id="ARBA00023125"/>
    </source>
</evidence>
<dbReference type="AlphaFoldDB" id="A0A8J3TK11"/>
<keyword evidence="2 4" id="KW-0238">DNA-binding</keyword>
<gene>
    <name evidence="6" type="ORF">Pmi06nite_20270</name>
</gene>
<dbReference type="InterPro" id="IPR050109">
    <property type="entry name" value="HTH-type_TetR-like_transc_reg"/>
</dbReference>
<dbReference type="InterPro" id="IPR025996">
    <property type="entry name" value="MT1864/Rv1816-like_C"/>
</dbReference>
<dbReference type="PRINTS" id="PR00455">
    <property type="entry name" value="HTHTETR"/>
</dbReference>
<evidence type="ECO:0000313" key="7">
    <source>
        <dbReference type="Proteomes" id="UP000650628"/>
    </source>
</evidence>
<protein>
    <submittedName>
        <fullName evidence="6">TetR family transcriptional regulator</fullName>
    </submittedName>
</protein>
<dbReference type="InterPro" id="IPR001647">
    <property type="entry name" value="HTH_TetR"/>
</dbReference>
<feature type="domain" description="HTH tetR-type" evidence="5">
    <location>
        <begin position="30"/>
        <end position="90"/>
    </location>
</feature>
<organism evidence="6 7">
    <name type="scientific">Planotetraspora mira</name>
    <dbReference type="NCBI Taxonomy" id="58121"/>
    <lineage>
        <taxon>Bacteria</taxon>
        <taxon>Bacillati</taxon>
        <taxon>Actinomycetota</taxon>
        <taxon>Actinomycetes</taxon>
        <taxon>Streptosporangiales</taxon>
        <taxon>Streptosporangiaceae</taxon>
        <taxon>Planotetraspora</taxon>
    </lineage>
</organism>
<keyword evidence="3" id="KW-0804">Transcription</keyword>
<dbReference type="SUPFAM" id="SSF48498">
    <property type="entry name" value="Tetracyclin repressor-like, C-terminal domain"/>
    <property type="match status" value="1"/>
</dbReference>
<dbReference type="SUPFAM" id="SSF46689">
    <property type="entry name" value="Homeodomain-like"/>
    <property type="match status" value="1"/>
</dbReference>
<proteinExistence type="predicted"/>
<dbReference type="Proteomes" id="UP000650628">
    <property type="component" value="Unassembled WGS sequence"/>
</dbReference>
<dbReference type="PROSITE" id="PS50977">
    <property type="entry name" value="HTH_TETR_2"/>
    <property type="match status" value="1"/>
</dbReference>
<dbReference type="Pfam" id="PF13305">
    <property type="entry name" value="TetR_C_33"/>
    <property type="match status" value="1"/>
</dbReference>